<keyword evidence="1" id="KW-0812">Transmembrane</keyword>
<evidence type="ECO:0000313" key="3">
    <source>
        <dbReference type="Proteomes" id="UP000663824"/>
    </source>
</evidence>
<dbReference type="AlphaFoldDB" id="A0A816LVJ0"/>
<comment type="caution">
    <text evidence="2">The sequence shown here is derived from an EMBL/GenBank/DDBJ whole genome shotgun (WGS) entry which is preliminary data.</text>
</comment>
<organism evidence="2 3">
    <name type="scientific">Rotaria magnacalcarata</name>
    <dbReference type="NCBI Taxonomy" id="392030"/>
    <lineage>
        <taxon>Eukaryota</taxon>
        <taxon>Metazoa</taxon>
        <taxon>Spiralia</taxon>
        <taxon>Gnathifera</taxon>
        <taxon>Rotifera</taxon>
        <taxon>Eurotatoria</taxon>
        <taxon>Bdelloidea</taxon>
        <taxon>Philodinida</taxon>
        <taxon>Philodinidae</taxon>
        <taxon>Rotaria</taxon>
    </lineage>
</organism>
<accession>A0A816LVJ0</accession>
<proteinExistence type="predicted"/>
<feature type="non-terminal residue" evidence="2">
    <location>
        <position position="1"/>
    </location>
</feature>
<dbReference type="EMBL" id="CAJNRE010001913">
    <property type="protein sequence ID" value="CAF1961875.1"/>
    <property type="molecule type" value="Genomic_DNA"/>
</dbReference>
<dbReference type="Proteomes" id="UP000663824">
    <property type="component" value="Unassembled WGS sequence"/>
</dbReference>
<protein>
    <submittedName>
        <fullName evidence="2">Uncharacterized protein</fullName>
    </submittedName>
</protein>
<feature type="transmembrane region" description="Helical" evidence="1">
    <location>
        <begin position="96"/>
        <end position="119"/>
    </location>
</feature>
<sequence>KSKHEIEFAEFYSDQESILKYNTMKDNFVDFDSSPFKTAKVLTTTDVEHQSDRFISSNSRSPCWSEISYTIDKHSKTKALPSSATLQGTNILRGKILLLILICLLILIIITIVVIKFTILNSHSTTSEKDTSRTSSYSSTMKPTSTISTIYDVGNGGTSDGSPCTSYTVVNDPSRNIATSGIGGACDNGPLFNTTICGRWIRFVGTGGTIIPLQSPGENHCGAFLAGWFNGTLPTIIGTAVSGEVCFNVYGAVCRVINSVSIVNCDGFYVYFLPPMVMCNARYCTA</sequence>
<evidence type="ECO:0000313" key="2">
    <source>
        <dbReference type="EMBL" id="CAF1961875.1"/>
    </source>
</evidence>
<keyword evidence="1" id="KW-0472">Membrane</keyword>
<evidence type="ECO:0000256" key="1">
    <source>
        <dbReference type="SAM" id="Phobius"/>
    </source>
</evidence>
<keyword evidence="1" id="KW-1133">Transmembrane helix</keyword>
<name>A0A816LVJ0_9BILA</name>
<gene>
    <name evidence="2" type="ORF">MBJ925_LOCUS6402</name>
</gene>
<reference evidence="2" key="1">
    <citation type="submission" date="2021-02" db="EMBL/GenBank/DDBJ databases">
        <authorList>
            <person name="Nowell W R."/>
        </authorList>
    </citation>
    <scope>NUCLEOTIDE SEQUENCE</scope>
</reference>